<dbReference type="Pfam" id="PF02310">
    <property type="entry name" value="B12-binding"/>
    <property type="match status" value="1"/>
</dbReference>
<feature type="domain" description="B12-binding" evidence="8">
    <location>
        <begin position="1"/>
        <end position="143"/>
    </location>
</feature>
<dbReference type="GO" id="GO:0046872">
    <property type="term" value="F:metal ion binding"/>
    <property type="evidence" value="ECO:0007669"/>
    <property type="project" value="UniProtKB-KW"/>
</dbReference>
<dbReference type="Proteomes" id="UP000074294">
    <property type="component" value="Unassembled WGS sequence"/>
</dbReference>
<dbReference type="CDD" id="cd02068">
    <property type="entry name" value="radical_SAM_B12_BD"/>
    <property type="match status" value="1"/>
</dbReference>
<keyword evidence="5" id="KW-0479">Metal-binding</keyword>
<dbReference type="SUPFAM" id="SSF102114">
    <property type="entry name" value="Radical SAM enzymes"/>
    <property type="match status" value="1"/>
</dbReference>
<gene>
    <name evidence="10" type="ORF">APZ16_01310</name>
</gene>
<dbReference type="SFLD" id="SFLDG01123">
    <property type="entry name" value="methyltransferase_(Class_B)"/>
    <property type="match status" value="1"/>
</dbReference>
<keyword evidence="6" id="KW-0408">Iron</keyword>
<evidence type="ECO:0000256" key="2">
    <source>
        <dbReference type="ARBA" id="ARBA00022603"/>
    </source>
</evidence>
<dbReference type="AlphaFoldDB" id="A0A147JTN9"/>
<reference evidence="10 11" key="1">
    <citation type="journal article" date="2016" name="Nat. Microbiol.">
        <title>Genomic inference of the metabolism of cosmopolitan subsurface Archaea, Hadesarchaea.</title>
        <authorList>
            <person name="Baker B.J."/>
            <person name="Saw J.H."/>
            <person name="Lind A.E."/>
            <person name="Lazar C.S."/>
            <person name="Hinrichs K.-U."/>
            <person name="Teske A.P."/>
            <person name="Ettema T.J."/>
        </authorList>
    </citation>
    <scope>NUCLEOTIDE SEQUENCE [LARGE SCALE GENOMIC DNA]</scope>
</reference>
<evidence type="ECO:0000256" key="1">
    <source>
        <dbReference type="ARBA" id="ARBA00001966"/>
    </source>
</evidence>
<evidence type="ECO:0000256" key="6">
    <source>
        <dbReference type="ARBA" id="ARBA00023004"/>
    </source>
</evidence>
<dbReference type="SFLD" id="SFLDG01082">
    <property type="entry name" value="B12-binding_domain_containing"/>
    <property type="match status" value="1"/>
</dbReference>
<dbReference type="InterPro" id="IPR007197">
    <property type="entry name" value="rSAM"/>
</dbReference>
<evidence type="ECO:0000256" key="3">
    <source>
        <dbReference type="ARBA" id="ARBA00022679"/>
    </source>
</evidence>
<comment type="cofactor">
    <cofactor evidence="1">
        <name>[4Fe-4S] cluster</name>
        <dbReference type="ChEBI" id="CHEBI:49883"/>
    </cofactor>
</comment>
<dbReference type="InterPro" id="IPR023404">
    <property type="entry name" value="rSAM_horseshoe"/>
</dbReference>
<dbReference type="Pfam" id="PF04055">
    <property type="entry name" value="Radical_SAM"/>
    <property type="match status" value="1"/>
</dbReference>
<dbReference type="STRING" id="1776334.APZ16_01310"/>
<evidence type="ECO:0000313" key="10">
    <source>
        <dbReference type="EMBL" id="KUO39814.1"/>
    </source>
</evidence>
<evidence type="ECO:0000256" key="4">
    <source>
        <dbReference type="ARBA" id="ARBA00022691"/>
    </source>
</evidence>
<organism evidence="10 11">
    <name type="scientific">Hadarchaeum yellowstonense</name>
    <dbReference type="NCBI Taxonomy" id="1776334"/>
    <lineage>
        <taxon>Archaea</taxon>
        <taxon>Methanobacteriati</taxon>
        <taxon>Candidatus Hadarchaeota</taxon>
        <taxon>Candidatus Hadarchaeia</taxon>
        <taxon>Candidatus Hadarchaeales</taxon>
        <taxon>Candidatus Hadarchaeaceae</taxon>
        <taxon>Candidatus Hadarchaeum</taxon>
    </lineage>
</organism>
<dbReference type="InterPro" id="IPR036724">
    <property type="entry name" value="Cobalamin-bd_sf"/>
</dbReference>
<dbReference type="GO" id="GO:0051539">
    <property type="term" value="F:4 iron, 4 sulfur cluster binding"/>
    <property type="evidence" value="ECO:0007669"/>
    <property type="project" value="UniProtKB-KW"/>
</dbReference>
<evidence type="ECO:0000259" key="8">
    <source>
        <dbReference type="PROSITE" id="PS51332"/>
    </source>
</evidence>
<keyword evidence="2" id="KW-0489">Methyltransferase</keyword>
<dbReference type="InterPro" id="IPR051198">
    <property type="entry name" value="BchE-like"/>
</dbReference>
<dbReference type="SMART" id="SM00729">
    <property type="entry name" value="Elp3"/>
    <property type="match status" value="1"/>
</dbReference>
<dbReference type="GO" id="GO:0003824">
    <property type="term" value="F:catalytic activity"/>
    <property type="evidence" value="ECO:0007669"/>
    <property type="project" value="InterPro"/>
</dbReference>
<dbReference type="InterPro" id="IPR058240">
    <property type="entry name" value="rSAM_sf"/>
</dbReference>
<protein>
    <submittedName>
        <fullName evidence="10">Uncharacterized protein</fullName>
    </submittedName>
</protein>
<dbReference type="GO" id="GO:0031419">
    <property type="term" value="F:cobalamin binding"/>
    <property type="evidence" value="ECO:0007669"/>
    <property type="project" value="InterPro"/>
</dbReference>
<name>A0A147JTN9_HADYE</name>
<dbReference type="PROSITE" id="PS51918">
    <property type="entry name" value="RADICAL_SAM"/>
    <property type="match status" value="1"/>
</dbReference>
<accession>A0A147JTN9</accession>
<dbReference type="SFLD" id="SFLDS00029">
    <property type="entry name" value="Radical_SAM"/>
    <property type="match status" value="1"/>
</dbReference>
<dbReference type="InterPro" id="IPR006638">
    <property type="entry name" value="Elp3/MiaA/NifB-like_rSAM"/>
</dbReference>
<dbReference type="Gene3D" id="3.80.30.20">
    <property type="entry name" value="tm_1862 like domain"/>
    <property type="match status" value="1"/>
</dbReference>
<evidence type="ECO:0000256" key="5">
    <source>
        <dbReference type="ARBA" id="ARBA00022723"/>
    </source>
</evidence>
<dbReference type="PROSITE" id="PS51332">
    <property type="entry name" value="B12_BINDING"/>
    <property type="match status" value="1"/>
</dbReference>
<sequence length="474" mass="53436">MKIVLINPNTGEKERIENEAAWPPLGLLYLGSVLRAEGHEVKVIDNARSGLPVEKLSDRVGRENPDVVGISALTPTFGQAIKIAKAIRERIPETKLVFGNYHATFEHRRLLKKYPFVDCVVLREGERTFPELITALEKGAEMKRVKGIAFRRRGRVVKTPSAELIQELDSLPFPDRSLLEQEYHSELVGILGSAGKFTTLLSSRGCPHGCKYCACSAFSFRRVRFRSPENVVAEMEMLYSQGYEEVGFVDDNLLLNAKRVEKICDLLRARGIKLNLWAEGRVDQATVESLKKLSRAGCRTIYFGIESANQMVLDYYGKTTTPEMSRRAVTNAKKAGIENVIGSFIVGAPIETKRDVERTFNFALGLRGMDFPQMNLLSLTPGMELWNRAVRDGFLNPEKYWEAAVLAVNVLPSFLKEPELIELVNGFYQDFIKRPSYLLSQVWKTLKSEYRLKILLANVKAGSRLTTIKQLWGG</sequence>
<keyword evidence="4" id="KW-0949">S-adenosyl-L-methionine</keyword>
<feature type="domain" description="Radical SAM core" evidence="9">
    <location>
        <begin position="192"/>
        <end position="428"/>
    </location>
</feature>
<dbReference type="PANTHER" id="PTHR43409:SF7">
    <property type="entry name" value="BLL1977 PROTEIN"/>
    <property type="match status" value="1"/>
</dbReference>
<dbReference type="InterPro" id="IPR006158">
    <property type="entry name" value="Cobalamin-bd"/>
</dbReference>
<evidence type="ECO:0000313" key="11">
    <source>
        <dbReference type="Proteomes" id="UP000074294"/>
    </source>
</evidence>
<dbReference type="CDD" id="cd01335">
    <property type="entry name" value="Radical_SAM"/>
    <property type="match status" value="1"/>
</dbReference>
<dbReference type="SUPFAM" id="SSF52242">
    <property type="entry name" value="Cobalamin (vitamin B12)-binding domain"/>
    <property type="match status" value="1"/>
</dbReference>
<dbReference type="PANTHER" id="PTHR43409">
    <property type="entry name" value="ANAEROBIC MAGNESIUM-PROTOPORPHYRIN IX MONOMETHYL ESTER CYCLASE-RELATED"/>
    <property type="match status" value="1"/>
</dbReference>
<keyword evidence="7" id="KW-0411">Iron-sulfur</keyword>
<comment type="caution">
    <text evidence="10">The sequence shown here is derived from an EMBL/GenBank/DDBJ whole genome shotgun (WGS) entry which is preliminary data.</text>
</comment>
<evidence type="ECO:0000259" key="9">
    <source>
        <dbReference type="PROSITE" id="PS51918"/>
    </source>
</evidence>
<proteinExistence type="predicted"/>
<dbReference type="Gene3D" id="3.40.50.280">
    <property type="entry name" value="Cobalamin-binding domain"/>
    <property type="match status" value="1"/>
</dbReference>
<dbReference type="EMBL" id="LQMQ01000055">
    <property type="protein sequence ID" value="KUO39814.1"/>
    <property type="molecule type" value="Genomic_DNA"/>
</dbReference>
<evidence type="ECO:0000256" key="7">
    <source>
        <dbReference type="ARBA" id="ARBA00023014"/>
    </source>
</evidence>
<keyword evidence="3" id="KW-0808">Transferase</keyword>
<dbReference type="InterPro" id="IPR034466">
    <property type="entry name" value="Methyltransferase_Class_B"/>
</dbReference>